<dbReference type="GO" id="GO:0005524">
    <property type="term" value="F:ATP binding"/>
    <property type="evidence" value="ECO:0007669"/>
    <property type="project" value="UniProtKB-KW"/>
</dbReference>
<name>A0A4U1ZHH9_9VIBR</name>
<dbReference type="PANTHER" id="PTHR43581">
    <property type="entry name" value="ATP/GTP PHOSPHATASE"/>
    <property type="match status" value="1"/>
</dbReference>
<accession>A0A4U1ZHH9</accession>
<dbReference type="InterPro" id="IPR027417">
    <property type="entry name" value="P-loop_NTPase"/>
</dbReference>
<feature type="coiled-coil region" evidence="1">
    <location>
        <begin position="253"/>
        <end position="280"/>
    </location>
</feature>
<dbReference type="AlphaFoldDB" id="A0A4U1ZHH9"/>
<sequence length="641" mass="73337">MLYYATKCLWLWWQSISHWLKEYGVKITKLTLKNFRGYRDVSVDFDENFNVIIGKNDIGKSTILEALEIFFNNDTVKIDINDHNVHAAGQDFMSIQVSFKPEDKEYTIDTVPTDLKKEYLLDRDNNLSIKKVWDCSKDKLTASSLKTYLVANYPTAFDSPLITQKIADLKKLLDDYKDQLDVNEVKKHKSSSIRQAIYGVENLNDFSVIEIPIDKEDGKKIWESLKLDLPLFFIFQSDRANKDSDKEVQDPLKAITKTAISQLEAELEDVKEQIRIKAEQLGHNTLAKLKEMSPEIADVLSPEMTHKPWESLFSFSFNCDDGIPINKRGSGVRRLILLNYFRAEAERKNSEERNVIYAIEEPETSQHPTWQVELFNALVDLSENSNTQVLITTHSPSLAGLVNTDKIRFIDRVDGSTIVRKGSQENLEAIANTLGMLPDVSLSIDNLGVQTILCLEGPTDVEFFSHMGKLFDLDLKNDDRILTIFLGGGTLMHWVNNNYLAKLNKPEVHIYDNDVSKYQLAVDQVNQREGSWATLTNMLEVENYIHPRLFKEVYPIDDDFIDLVDGWENEWKHKNIPKDLSIFLKKLKAAGNNEIAGEGAGSIKRILSEKAAPLVTVEDLRQLGAYEEVCGWFDRIKENLQ</sequence>
<dbReference type="Pfam" id="PF13175">
    <property type="entry name" value="AAA_15"/>
    <property type="match status" value="1"/>
</dbReference>
<keyword evidence="1" id="KW-0175">Coiled coil</keyword>
<evidence type="ECO:0000313" key="3">
    <source>
        <dbReference type="EMBL" id="TKF34303.1"/>
    </source>
</evidence>
<dbReference type="InterPro" id="IPR051396">
    <property type="entry name" value="Bact_Antivir_Def_Nuclease"/>
</dbReference>
<keyword evidence="3" id="KW-0067">ATP-binding</keyword>
<dbReference type="Gene3D" id="3.40.50.300">
    <property type="entry name" value="P-loop containing nucleotide triphosphate hydrolases"/>
    <property type="match status" value="1"/>
</dbReference>
<feature type="domain" description="Endonuclease GajA/Old nuclease/RecF-like AAA" evidence="2">
    <location>
        <begin position="26"/>
        <end position="399"/>
    </location>
</feature>
<dbReference type="SUPFAM" id="SSF52540">
    <property type="entry name" value="P-loop containing nucleoside triphosphate hydrolases"/>
    <property type="match status" value="1"/>
</dbReference>
<organism evidence="3 4">
    <name type="scientific">Vibrio kanaloae</name>
    <dbReference type="NCBI Taxonomy" id="170673"/>
    <lineage>
        <taxon>Bacteria</taxon>
        <taxon>Pseudomonadati</taxon>
        <taxon>Pseudomonadota</taxon>
        <taxon>Gammaproteobacteria</taxon>
        <taxon>Vibrionales</taxon>
        <taxon>Vibrionaceae</taxon>
        <taxon>Vibrio</taxon>
    </lineage>
</organism>
<dbReference type="InterPro" id="IPR041685">
    <property type="entry name" value="AAA_GajA/Old/RecF-like"/>
</dbReference>
<dbReference type="EMBL" id="SYUV01000015">
    <property type="protein sequence ID" value="TKF34303.1"/>
    <property type="molecule type" value="Genomic_DNA"/>
</dbReference>
<dbReference type="Proteomes" id="UP000307574">
    <property type="component" value="Unassembled WGS sequence"/>
</dbReference>
<evidence type="ECO:0000256" key="1">
    <source>
        <dbReference type="SAM" id="Coils"/>
    </source>
</evidence>
<reference evidence="3 4" key="1">
    <citation type="submission" date="2019-04" db="EMBL/GenBank/DDBJ databases">
        <title>A reverse ecology approach based on a biological definition of microbial populations.</title>
        <authorList>
            <person name="Arevalo P."/>
            <person name="Vaninsberghe D."/>
            <person name="Elsherbini J."/>
            <person name="Gore J."/>
            <person name="Polz M."/>
        </authorList>
    </citation>
    <scope>NUCLEOTIDE SEQUENCE [LARGE SCALE GENOMIC DNA]</scope>
    <source>
        <strain evidence="3 4">10N.261.46.F4</strain>
    </source>
</reference>
<evidence type="ECO:0000259" key="2">
    <source>
        <dbReference type="Pfam" id="PF13175"/>
    </source>
</evidence>
<comment type="caution">
    <text evidence="3">The sequence shown here is derived from an EMBL/GenBank/DDBJ whole genome shotgun (WGS) entry which is preliminary data.</text>
</comment>
<keyword evidence="3" id="KW-0547">Nucleotide-binding</keyword>
<protein>
    <submittedName>
        <fullName evidence="3">ATP-binding protein</fullName>
    </submittedName>
</protein>
<proteinExistence type="predicted"/>
<gene>
    <name evidence="3" type="ORF">FCV50_05110</name>
</gene>
<dbReference type="PANTHER" id="PTHR43581:SF4">
    <property type="entry name" value="ATP_GTP PHOSPHATASE"/>
    <property type="match status" value="1"/>
</dbReference>
<evidence type="ECO:0000313" key="4">
    <source>
        <dbReference type="Proteomes" id="UP000307574"/>
    </source>
</evidence>